<dbReference type="EMBL" id="BOOI01000090">
    <property type="protein sequence ID" value="GIH88781.1"/>
    <property type="molecule type" value="Genomic_DNA"/>
</dbReference>
<name>A0A8J3S5N7_PLARO</name>
<proteinExistence type="predicted"/>
<feature type="transmembrane region" description="Helical" evidence="1">
    <location>
        <begin position="66"/>
        <end position="87"/>
    </location>
</feature>
<keyword evidence="1" id="KW-1133">Transmembrane helix</keyword>
<accession>A0A8J3S5N7</accession>
<organism evidence="2 3">
    <name type="scientific">Planobispora rosea</name>
    <dbReference type="NCBI Taxonomy" id="35762"/>
    <lineage>
        <taxon>Bacteria</taxon>
        <taxon>Bacillati</taxon>
        <taxon>Actinomycetota</taxon>
        <taxon>Actinomycetes</taxon>
        <taxon>Streptosporangiales</taxon>
        <taxon>Streptosporangiaceae</taxon>
        <taxon>Planobispora</taxon>
    </lineage>
</organism>
<dbReference type="AlphaFoldDB" id="A0A8J3S5N7"/>
<gene>
    <name evidence="2" type="ORF">Pro02_71890</name>
</gene>
<keyword evidence="3" id="KW-1185">Reference proteome</keyword>
<sequence length="95" mass="10509">MPERTERWWKPDAPLKRLLRRDRRTVATTGSVLCAAGESVEALEPRRPISPFQQVLEGGPLGAGLPASYAWMVLAPLVLLAAALPMFDRRDITTV</sequence>
<keyword evidence="1" id="KW-0472">Membrane</keyword>
<keyword evidence="1" id="KW-0812">Transmembrane</keyword>
<evidence type="ECO:0000313" key="2">
    <source>
        <dbReference type="EMBL" id="GIH88781.1"/>
    </source>
</evidence>
<comment type="caution">
    <text evidence="2">The sequence shown here is derived from an EMBL/GenBank/DDBJ whole genome shotgun (WGS) entry which is preliminary data.</text>
</comment>
<evidence type="ECO:0000313" key="3">
    <source>
        <dbReference type="Proteomes" id="UP000655044"/>
    </source>
</evidence>
<protein>
    <submittedName>
        <fullName evidence="2">Uncharacterized protein</fullName>
    </submittedName>
</protein>
<evidence type="ECO:0000256" key="1">
    <source>
        <dbReference type="SAM" id="Phobius"/>
    </source>
</evidence>
<reference evidence="2" key="1">
    <citation type="submission" date="2021-01" db="EMBL/GenBank/DDBJ databases">
        <title>Whole genome shotgun sequence of Planobispora rosea NBRC 15558.</title>
        <authorList>
            <person name="Komaki H."/>
            <person name="Tamura T."/>
        </authorList>
    </citation>
    <scope>NUCLEOTIDE SEQUENCE</scope>
    <source>
        <strain evidence="2">NBRC 15558</strain>
    </source>
</reference>
<dbReference type="Proteomes" id="UP000655044">
    <property type="component" value="Unassembled WGS sequence"/>
</dbReference>